<dbReference type="PANTHER" id="PTHR23516">
    <property type="entry name" value="SAM (S-ADENOSYL METHIONINE) TRANSPORTER"/>
    <property type="match status" value="1"/>
</dbReference>
<dbReference type="GO" id="GO:0005886">
    <property type="term" value="C:plasma membrane"/>
    <property type="evidence" value="ECO:0007669"/>
    <property type="project" value="UniProtKB-SubCell"/>
</dbReference>
<feature type="transmembrane region" description="Helical" evidence="12">
    <location>
        <begin position="148"/>
        <end position="171"/>
    </location>
</feature>
<dbReference type="GO" id="GO:0015098">
    <property type="term" value="F:molybdate ion transmembrane transporter activity"/>
    <property type="evidence" value="ECO:0007669"/>
    <property type="project" value="InterPro"/>
</dbReference>
<dbReference type="CDD" id="cd17487">
    <property type="entry name" value="MFS_MFSD5_like"/>
    <property type="match status" value="1"/>
</dbReference>
<dbReference type="InterPro" id="IPR008509">
    <property type="entry name" value="MOT2/MFSD5"/>
</dbReference>
<dbReference type="Proteomes" id="UP000195557">
    <property type="component" value="Unassembled WGS sequence"/>
</dbReference>
<dbReference type="GO" id="GO:0006811">
    <property type="term" value="P:monoatomic ion transport"/>
    <property type="evidence" value="ECO:0007669"/>
    <property type="project" value="UniProtKB-KW"/>
</dbReference>
<keyword evidence="4" id="KW-0813">Transport</keyword>
<feature type="transmembrane region" description="Helical" evidence="12">
    <location>
        <begin position="337"/>
        <end position="356"/>
    </location>
</feature>
<organism evidence="13">
    <name type="scientific">Ostreococcus tauri</name>
    <name type="common">Marine green alga</name>
    <dbReference type="NCBI Taxonomy" id="70448"/>
    <lineage>
        <taxon>Eukaryota</taxon>
        <taxon>Viridiplantae</taxon>
        <taxon>Chlorophyta</taxon>
        <taxon>Mamiellophyceae</taxon>
        <taxon>Mamiellales</taxon>
        <taxon>Bathycoccaceae</taxon>
        <taxon>Ostreococcus</taxon>
    </lineage>
</organism>
<reference evidence="13" key="1">
    <citation type="submission" date="2017-04" db="EMBL/GenBank/DDBJ databases">
        <title>Population genomics of picophytoplankton unveils novel chromosome hypervariability.</title>
        <authorList>
            <consortium name="DOE Joint Genome Institute"/>
            <person name="Blanc-Mathieu R."/>
            <person name="Krasovec M."/>
            <person name="Hebrard M."/>
            <person name="Yau S."/>
            <person name="Desgranges E."/>
            <person name="Martin J."/>
            <person name="Schackwitz W."/>
            <person name="Kuo A."/>
            <person name="Salin G."/>
            <person name="Donnadieu C."/>
            <person name="Desdevises Y."/>
            <person name="Sanchez-Ferandin S."/>
            <person name="Moreau H."/>
            <person name="Rivals E."/>
            <person name="Grigoriev I.V."/>
            <person name="Grimsley N."/>
            <person name="Eyre-Walker A."/>
            <person name="Piganeau G."/>
        </authorList>
    </citation>
    <scope>NUCLEOTIDE SEQUENCE [LARGE SCALE GENOMIC DNA]</scope>
    <source>
        <strain evidence="13">RCC 1115</strain>
    </source>
</reference>
<dbReference type="PANTHER" id="PTHR23516:SF1">
    <property type="entry name" value="MOLYBDATE-ANION TRANSPORTER"/>
    <property type="match status" value="1"/>
</dbReference>
<gene>
    <name evidence="13" type="ORF">BE221DRAFT_147325</name>
</gene>
<protein>
    <recommendedName>
        <fullName evidence="3">Molybdate-anion transporter</fullName>
    </recommendedName>
    <alternativeName>
        <fullName evidence="10">Major facilitator superfamily domain-containing protein 5</fullName>
    </alternativeName>
    <alternativeName>
        <fullName evidence="11">Molybdate transporter 2 homolog</fullName>
    </alternativeName>
</protein>
<evidence type="ECO:0000256" key="9">
    <source>
        <dbReference type="ARBA" id="ARBA00023136"/>
    </source>
</evidence>
<accession>A0A1Y5I3D5</accession>
<keyword evidence="7 12" id="KW-1133">Transmembrane helix</keyword>
<dbReference type="eggNOG" id="KOG4332">
    <property type="taxonomic scope" value="Eukaryota"/>
</dbReference>
<feature type="transmembrane region" description="Helical" evidence="12">
    <location>
        <begin position="58"/>
        <end position="77"/>
    </location>
</feature>
<evidence type="ECO:0000256" key="4">
    <source>
        <dbReference type="ARBA" id="ARBA00022448"/>
    </source>
</evidence>
<keyword evidence="8" id="KW-0406">Ion transport</keyword>
<feature type="transmembrane region" description="Helical" evidence="12">
    <location>
        <begin position="394"/>
        <end position="414"/>
    </location>
</feature>
<evidence type="ECO:0000256" key="5">
    <source>
        <dbReference type="ARBA" id="ARBA00022475"/>
    </source>
</evidence>
<evidence type="ECO:0000256" key="3">
    <source>
        <dbReference type="ARBA" id="ARBA00021242"/>
    </source>
</evidence>
<dbReference type="SUPFAM" id="SSF103473">
    <property type="entry name" value="MFS general substrate transporter"/>
    <property type="match status" value="1"/>
</dbReference>
<evidence type="ECO:0000256" key="10">
    <source>
        <dbReference type="ARBA" id="ARBA00030646"/>
    </source>
</evidence>
<keyword evidence="9 12" id="KW-0472">Membrane</keyword>
<evidence type="ECO:0000313" key="13">
    <source>
        <dbReference type="EMBL" id="OUS44038.1"/>
    </source>
</evidence>
<dbReference type="AlphaFoldDB" id="A0A1Y5I3D5"/>
<evidence type="ECO:0000256" key="11">
    <source>
        <dbReference type="ARBA" id="ARBA00032555"/>
    </source>
</evidence>
<evidence type="ECO:0000256" key="7">
    <source>
        <dbReference type="ARBA" id="ARBA00022989"/>
    </source>
</evidence>
<feature type="transmembrane region" description="Helical" evidence="12">
    <location>
        <begin position="307"/>
        <end position="325"/>
    </location>
</feature>
<sequence length="461" mass="50441">MSHAHSPRSTSRRGDALFALTRRYVVVYVLGTFGDWIQGAYLYAAYRRHGLSKRTISGVYVLGYGVSATLGTALASVGDRRGHRVMVMAYGTMYAASCALMRSNAMWAVLTSRILGGMSYSVLFSNFESWVITEADEKGIERRRLARLFSVATFFNAASAVAAGLVANAVVELTDTRRLSWIGMDDTRSKLEQEVDFGESTLASSRNVYSPAFDVGVVSLLLCAAGAKDLWPKYDSSASSPSLSPSISSKETEGSSIQRAVQVILASHDLLRLGFANSLYEAALHLFVFVWTPILEQRSGEGVQVPHGMIFSGFMVCKMFGSQVFHILESRLLPERLLRIVLACSAVAFCSAVVFTHYWFTLGVFCVFEFGLGIYWPVMAVLRAKYVPNKMRATMTSAFRIPLNILVIGLLLIASRASDTVLLMTCGMIMVSSYISFGTQEAHIAAPAVDDIVPPADQHII</sequence>
<dbReference type="EMBL" id="KZ155826">
    <property type="protein sequence ID" value="OUS44038.1"/>
    <property type="molecule type" value="Genomic_DNA"/>
</dbReference>
<evidence type="ECO:0000256" key="8">
    <source>
        <dbReference type="ARBA" id="ARBA00023065"/>
    </source>
</evidence>
<feature type="transmembrane region" description="Helical" evidence="12">
    <location>
        <begin position="362"/>
        <end position="382"/>
    </location>
</feature>
<name>A0A1Y5I3D5_OSTTA</name>
<evidence type="ECO:0000256" key="1">
    <source>
        <dbReference type="ARBA" id="ARBA00003019"/>
    </source>
</evidence>
<feature type="transmembrane region" description="Helical" evidence="12">
    <location>
        <begin position="25"/>
        <end position="46"/>
    </location>
</feature>
<keyword evidence="6 12" id="KW-0812">Transmembrane</keyword>
<dbReference type="InterPro" id="IPR036259">
    <property type="entry name" value="MFS_trans_sf"/>
</dbReference>
<comment type="function">
    <text evidence="1">Mediates high-affinity intracellular uptake of the rare oligo-element molybdenum.</text>
</comment>
<comment type="subcellular location">
    <subcellularLocation>
        <location evidence="2">Cell membrane</location>
        <topology evidence="2">Multi-pass membrane protein</topology>
    </subcellularLocation>
</comment>
<evidence type="ECO:0000256" key="6">
    <source>
        <dbReference type="ARBA" id="ARBA00022692"/>
    </source>
</evidence>
<evidence type="ECO:0000256" key="2">
    <source>
        <dbReference type="ARBA" id="ARBA00004651"/>
    </source>
</evidence>
<dbReference type="Pfam" id="PF05631">
    <property type="entry name" value="MFS_5"/>
    <property type="match status" value="2"/>
</dbReference>
<proteinExistence type="predicted"/>
<evidence type="ECO:0000256" key="12">
    <source>
        <dbReference type="SAM" id="Phobius"/>
    </source>
</evidence>
<dbReference type="Gene3D" id="1.20.1250.20">
    <property type="entry name" value="MFS general substrate transporter like domains"/>
    <property type="match status" value="2"/>
</dbReference>
<keyword evidence="5" id="KW-1003">Cell membrane</keyword>